<keyword evidence="3" id="KW-1185">Reference proteome</keyword>
<dbReference type="GO" id="GO:0032543">
    <property type="term" value="P:mitochondrial translation"/>
    <property type="evidence" value="ECO:0007669"/>
    <property type="project" value="InterPro"/>
</dbReference>
<accession>A0A1V6SPR6</accession>
<dbReference type="EMBL" id="MLQL01000030">
    <property type="protein sequence ID" value="OQE15740.1"/>
    <property type="molecule type" value="Genomic_DNA"/>
</dbReference>
<dbReference type="InterPro" id="IPR019349">
    <property type="entry name" value="Ribosomal_mS35_mit"/>
</dbReference>
<dbReference type="AlphaFoldDB" id="A0A1V6SPR6"/>
<gene>
    <name evidence="2" type="ORF">PENFLA_c030G00982</name>
</gene>
<dbReference type="GO" id="GO:0003735">
    <property type="term" value="F:structural constituent of ribosome"/>
    <property type="evidence" value="ECO:0007669"/>
    <property type="project" value="InterPro"/>
</dbReference>
<name>A0A1V6SPR6_9EURO</name>
<dbReference type="PANTHER" id="PTHR13490">
    <property type="entry name" value="MITOCHONDRIAL 28S RIBOSOMAL PROTEIN S28"/>
    <property type="match status" value="1"/>
</dbReference>
<feature type="domain" description="Small ribosomal subunit protein mS35 mitochondrial conserved" evidence="1">
    <location>
        <begin position="192"/>
        <end position="314"/>
    </location>
</feature>
<dbReference type="Proteomes" id="UP000191342">
    <property type="component" value="Unassembled WGS sequence"/>
</dbReference>
<sequence length="385" mass="44304">MVSAARLLARPVGNLTRRGLMAPSARYFSASPLNRVQDDPVIPPPPKELRPEDFPPMPEYSVDLLTKEQRSMYDMMSPEERAAFDEENTRMVTEFNDPRKRAAAFEELEQSILKIDKEEDLRFEEIRPRRPGFWAEDEPDELVNILEDGDEEINDDEITSMAHAEMELHREMREYARITAWDMPMLSKLAKPFTLPPQTHILRFRYTTYMGEQHPAEPKVVVELASQDLTPKYLTEAQRQTFLKLAGTRYNPQTDIIRMSSEKFGSRAQNKRYLADVVNSMIKEAKEGDSFADIPLDLRHHKQKTRLQFPESWNMTEARRNQLAARRKERLAAEETRAALVDGNSVVSDAIKALPSLNPALQAKAADERERVAVKVGARKKVARR</sequence>
<evidence type="ECO:0000313" key="3">
    <source>
        <dbReference type="Proteomes" id="UP000191342"/>
    </source>
</evidence>
<evidence type="ECO:0000259" key="1">
    <source>
        <dbReference type="Pfam" id="PF10213"/>
    </source>
</evidence>
<dbReference type="OrthoDB" id="283424at2759"/>
<comment type="caution">
    <text evidence="2">The sequence shown here is derived from an EMBL/GenBank/DDBJ whole genome shotgun (WGS) entry which is preliminary data.</text>
</comment>
<evidence type="ECO:0000313" key="2">
    <source>
        <dbReference type="EMBL" id="OQE15740.1"/>
    </source>
</evidence>
<proteinExistence type="predicted"/>
<dbReference type="InterPro" id="IPR039848">
    <property type="entry name" value="Ribosomal_mS35_mt"/>
</dbReference>
<reference evidence="3" key="1">
    <citation type="journal article" date="2017" name="Nat. Microbiol.">
        <title>Global analysis of biosynthetic gene clusters reveals vast potential of secondary metabolite production in Penicillium species.</title>
        <authorList>
            <person name="Nielsen J.C."/>
            <person name="Grijseels S."/>
            <person name="Prigent S."/>
            <person name="Ji B."/>
            <person name="Dainat J."/>
            <person name="Nielsen K.F."/>
            <person name="Frisvad J.C."/>
            <person name="Workman M."/>
            <person name="Nielsen J."/>
        </authorList>
    </citation>
    <scope>NUCLEOTIDE SEQUENCE [LARGE SCALE GENOMIC DNA]</scope>
    <source>
        <strain evidence="3">IBT 14082</strain>
    </source>
</reference>
<dbReference type="STRING" id="254877.A0A1V6SPR6"/>
<dbReference type="Pfam" id="PF10213">
    <property type="entry name" value="MRP-S28"/>
    <property type="match status" value="1"/>
</dbReference>
<organism evidence="2 3">
    <name type="scientific">Penicillium flavigenum</name>
    <dbReference type="NCBI Taxonomy" id="254877"/>
    <lineage>
        <taxon>Eukaryota</taxon>
        <taxon>Fungi</taxon>
        <taxon>Dikarya</taxon>
        <taxon>Ascomycota</taxon>
        <taxon>Pezizomycotina</taxon>
        <taxon>Eurotiomycetes</taxon>
        <taxon>Eurotiomycetidae</taxon>
        <taxon>Eurotiales</taxon>
        <taxon>Aspergillaceae</taxon>
        <taxon>Penicillium</taxon>
    </lineage>
</organism>
<dbReference type="PANTHER" id="PTHR13490:SF0">
    <property type="entry name" value="SMALL RIBOSOMAL SUBUNIT PROTEIN MS35"/>
    <property type="match status" value="1"/>
</dbReference>
<dbReference type="GO" id="GO:0005763">
    <property type="term" value="C:mitochondrial small ribosomal subunit"/>
    <property type="evidence" value="ECO:0007669"/>
    <property type="project" value="TreeGrafter"/>
</dbReference>
<protein>
    <recommendedName>
        <fullName evidence="1">Small ribosomal subunit protein mS35 mitochondrial conserved domain-containing protein</fullName>
    </recommendedName>
</protein>